<evidence type="ECO:0000313" key="4">
    <source>
        <dbReference type="Proteomes" id="UP001057360"/>
    </source>
</evidence>
<dbReference type="EMBL" id="SGPY01000002">
    <property type="protein sequence ID" value="MCL6367588.1"/>
    <property type="molecule type" value="Genomic_DNA"/>
</dbReference>
<sequence>MANNLFITYDLIKTKDYPAVHNAIKALGSWAKVTESNWYVNSNYSAEEAAKKVKAAMDNDDKLIVVNATNNTAYWYNMLDSVSEHLKNQWNV</sequence>
<dbReference type="RefSeq" id="WP_249681631.1">
    <property type="nucleotide sequence ID" value="NZ_SGPX01000002.1"/>
</dbReference>
<dbReference type="EMBL" id="SGPX01000002">
    <property type="protein sequence ID" value="MCL6350488.1"/>
    <property type="molecule type" value="Genomic_DNA"/>
</dbReference>
<evidence type="ECO:0000313" key="3">
    <source>
        <dbReference type="Proteomes" id="UP001055618"/>
    </source>
</evidence>
<reference evidence="2" key="1">
    <citation type="submission" date="2019-02" db="EMBL/GenBank/DDBJ databases">
        <title>New Zealand Erwinia strains with phe-tRNA free attachment sites.</title>
        <authorList>
            <person name="Nunes-Leite L."/>
            <person name="Pitman A.R."/>
        </authorList>
    </citation>
    <scope>NUCLEOTIDE SEQUENCE</scope>
    <source>
        <strain evidence="2">Ec-140</strain>
        <strain evidence="1">Ec-143</strain>
    </source>
</reference>
<comment type="caution">
    <text evidence="2">The sequence shown here is derived from an EMBL/GenBank/DDBJ whole genome shotgun (WGS) entry which is preliminary data.</text>
</comment>
<name>A0AAW5GAC5_9GAMM</name>
<proteinExistence type="predicted"/>
<protein>
    <recommendedName>
        <fullName evidence="5">CRISPR-associated protein Cas2</fullName>
    </recommendedName>
</protein>
<accession>A0AAW5GAC5</accession>
<dbReference type="AlphaFoldDB" id="A0AAW5GAC5"/>
<dbReference type="Proteomes" id="UP001057360">
    <property type="component" value="Unassembled WGS sequence"/>
</dbReference>
<gene>
    <name evidence="1" type="ORF">EXT50_04800</name>
    <name evidence="2" type="ORF">EXT53_03225</name>
</gene>
<evidence type="ECO:0000313" key="2">
    <source>
        <dbReference type="EMBL" id="MCL6367588.1"/>
    </source>
</evidence>
<keyword evidence="3" id="KW-1185">Reference proteome</keyword>
<dbReference type="Proteomes" id="UP001055618">
    <property type="component" value="Unassembled WGS sequence"/>
</dbReference>
<evidence type="ECO:0000313" key="1">
    <source>
        <dbReference type="EMBL" id="MCL6350488.1"/>
    </source>
</evidence>
<evidence type="ECO:0008006" key="5">
    <source>
        <dbReference type="Google" id="ProtNLM"/>
    </source>
</evidence>
<organism evidence="2 4">
    <name type="scientific">Pectobacterium polaris</name>
    <dbReference type="NCBI Taxonomy" id="2042057"/>
    <lineage>
        <taxon>Bacteria</taxon>
        <taxon>Pseudomonadati</taxon>
        <taxon>Pseudomonadota</taxon>
        <taxon>Gammaproteobacteria</taxon>
        <taxon>Enterobacterales</taxon>
        <taxon>Pectobacteriaceae</taxon>
        <taxon>Pectobacterium</taxon>
    </lineage>
</organism>